<accession>G0QZR8</accession>
<feature type="coiled-coil region" evidence="1">
    <location>
        <begin position="350"/>
        <end position="689"/>
    </location>
</feature>
<dbReference type="AlphaFoldDB" id="G0QZR8"/>
<feature type="non-terminal residue" evidence="2">
    <location>
        <position position="717"/>
    </location>
</feature>
<reference evidence="2 3" key="1">
    <citation type="submission" date="2011-07" db="EMBL/GenBank/DDBJ databases">
        <authorList>
            <person name="Coyne R."/>
            <person name="Brami D."/>
            <person name="Johnson J."/>
            <person name="Hostetler J."/>
            <person name="Hannick L."/>
            <person name="Clark T."/>
            <person name="Cassidy-Hanley D."/>
            <person name="Inman J."/>
        </authorList>
    </citation>
    <scope>NUCLEOTIDE SEQUENCE [LARGE SCALE GENOMIC DNA]</scope>
    <source>
        <strain evidence="2 3">G5</strain>
    </source>
</reference>
<dbReference type="GeneID" id="14905390"/>
<evidence type="ECO:0000313" key="2">
    <source>
        <dbReference type="EMBL" id="EGR29285.1"/>
    </source>
</evidence>
<proteinExistence type="predicted"/>
<dbReference type="STRING" id="857967.G0QZR8"/>
<feature type="non-terminal residue" evidence="2">
    <location>
        <position position="1"/>
    </location>
</feature>
<keyword evidence="1" id="KW-0175">Coiled coil</keyword>
<name>G0QZR8_ICHMU</name>
<dbReference type="PANTHER" id="PTHR38019:SF1">
    <property type="entry name" value="N-ACETYLTRANSFERASE DOMAIN-CONTAINING PROTEIN"/>
    <property type="match status" value="1"/>
</dbReference>
<dbReference type="PANTHER" id="PTHR38019">
    <property type="entry name" value="KDA ANTIGEN P200, PUTATIVE-RELATED"/>
    <property type="match status" value="1"/>
</dbReference>
<dbReference type="EMBL" id="GL984166">
    <property type="protein sequence ID" value="EGR29285.1"/>
    <property type="molecule type" value="Genomic_DNA"/>
</dbReference>
<dbReference type="OMA" id="REIMIKF"/>
<organism evidence="2 3">
    <name type="scientific">Ichthyophthirius multifiliis</name>
    <name type="common">White spot disease agent</name>
    <name type="synonym">Ich</name>
    <dbReference type="NCBI Taxonomy" id="5932"/>
    <lineage>
        <taxon>Eukaryota</taxon>
        <taxon>Sar</taxon>
        <taxon>Alveolata</taxon>
        <taxon>Ciliophora</taxon>
        <taxon>Intramacronucleata</taxon>
        <taxon>Oligohymenophorea</taxon>
        <taxon>Hymenostomatida</taxon>
        <taxon>Ophryoglenina</taxon>
        <taxon>Ichthyophthirius</taxon>
    </lineage>
</organism>
<sequence>PQQLQDEITEINYNLANYGHIPYGKSLQGTLYLPETENNSSEQDYKACSLIKDNHRLAGAKLAIIFDDKEDEKIQQVILMDDHFNYAVKPNKDSQKENFQKPYENCLSNGRYCSAQKELSAIQSKQTIQEVLRQCIIYQKLSSQWWDYVIQFGNNCIDSDDINECSQKVMKQETLLMNHQFMNIFVPALQHYLSIVKTLMIIGLILKMNLLSLENFNENSHKQPILNSPRSLEACKRQGIRPQELIVKTQQEIKQLYKDKSLDKKSLELKQNHCEERRKEKIRILLEERAQIIEEEKMGLWEYDDQGQIRVRKLFNHTNLLNYIQYNKHSQSKIGNKYQSSIGASNSSVIEREKRQLEKIKLRQQKEIEQMLDHEVKMQQIRQQNEQKQQLERNKELEREHELMIKRKEVNKFINFCLIQKNKIQQEELKRQMEIEQRQKQEKLEQEQKQRQLLMYQKEQIKAQQEEERRKEREREYIQREEERKQKQLEFQQQIEEKLQQQYQIAEEKRMLMEQKEQIRLMSLQEKTKQQAIQAEAKRLQQLEKLKAAKQKNEQELYKIRENYELKQKQNEEKRHIQEIERQQQFEQAKKRQEQNAIQLKQILENATLKEEERRNEYLRKMTEAEQRKIQLEQEQEIERQKQIQLEHEKELQRQQVKSNNEKLMKEKVEQLEEKYREKEQNVQKVQYIKQAQLIDKTNIESIKRADRQENVQRIQR</sequence>
<dbReference type="RefSeq" id="XP_004030521.1">
    <property type="nucleotide sequence ID" value="XM_004030473.1"/>
</dbReference>
<evidence type="ECO:0000256" key="1">
    <source>
        <dbReference type="SAM" id="Coils"/>
    </source>
</evidence>
<dbReference type="OrthoDB" id="310405at2759"/>
<dbReference type="eggNOG" id="ENOG502RT47">
    <property type="taxonomic scope" value="Eukaryota"/>
</dbReference>
<protein>
    <submittedName>
        <fullName evidence="2">Uncharacterized protein</fullName>
    </submittedName>
</protein>
<keyword evidence="3" id="KW-1185">Reference proteome</keyword>
<gene>
    <name evidence="2" type="ORF">IMG5_159320</name>
</gene>
<dbReference type="InParanoid" id="G0QZR8"/>
<dbReference type="Proteomes" id="UP000008983">
    <property type="component" value="Unassembled WGS sequence"/>
</dbReference>
<evidence type="ECO:0000313" key="3">
    <source>
        <dbReference type="Proteomes" id="UP000008983"/>
    </source>
</evidence>